<evidence type="ECO:0000313" key="3">
    <source>
        <dbReference type="Proteomes" id="UP000193061"/>
    </source>
</evidence>
<dbReference type="PANTHER" id="PTHR36440">
    <property type="entry name" value="PUTATIVE (AFU_ORTHOLOGUE AFUA_8G07350)-RELATED"/>
    <property type="match status" value="1"/>
</dbReference>
<dbReference type="GO" id="GO:0008127">
    <property type="term" value="F:quercetin 2,3-dioxygenase activity"/>
    <property type="evidence" value="ECO:0007669"/>
    <property type="project" value="UniProtKB-EC"/>
</dbReference>
<gene>
    <name evidence="2" type="primary">qdoI</name>
    <name evidence="2" type="ORF">ROA7450_02700</name>
</gene>
<dbReference type="Gene3D" id="2.60.120.10">
    <property type="entry name" value="Jelly Rolls"/>
    <property type="match status" value="1"/>
</dbReference>
<dbReference type="InterPro" id="IPR013096">
    <property type="entry name" value="Cupin_2"/>
</dbReference>
<dbReference type="InterPro" id="IPR011051">
    <property type="entry name" value="RmlC_Cupin_sf"/>
</dbReference>
<evidence type="ECO:0000259" key="1">
    <source>
        <dbReference type="Pfam" id="PF07883"/>
    </source>
</evidence>
<dbReference type="AlphaFoldDB" id="A0A1X6ZJA6"/>
<protein>
    <submittedName>
        <fullName evidence="2">Quercetin 2,3-dioxygenase</fullName>
        <ecNumber evidence="2">1.13.11.24</ecNumber>
    </submittedName>
</protein>
<dbReference type="RefSeq" id="WP_085806323.1">
    <property type="nucleotide sequence ID" value="NZ_FWFX01000008.1"/>
</dbReference>
<dbReference type="Proteomes" id="UP000193061">
    <property type="component" value="Unassembled WGS sequence"/>
</dbReference>
<keyword evidence="3" id="KW-1185">Reference proteome</keyword>
<dbReference type="EC" id="1.13.11.24" evidence="2"/>
<dbReference type="SUPFAM" id="SSF51182">
    <property type="entry name" value="RmlC-like cupins"/>
    <property type="match status" value="1"/>
</dbReference>
<evidence type="ECO:0000313" key="2">
    <source>
        <dbReference type="EMBL" id="SLN53036.1"/>
    </source>
</evidence>
<reference evidence="2 3" key="1">
    <citation type="submission" date="2017-03" db="EMBL/GenBank/DDBJ databases">
        <authorList>
            <person name="Afonso C.L."/>
            <person name="Miller P.J."/>
            <person name="Scott M.A."/>
            <person name="Spackman E."/>
            <person name="Goraichik I."/>
            <person name="Dimitrov K.M."/>
            <person name="Suarez D.L."/>
            <person name="Swayne D.E."/>
        </authorList>
    </citation>
    <scope>NUCLEOTIDE SEQUENCE [LARGE SCALE GENOMIC DNA]</scope>
    <source>
        <strain evidence="2 3">CECT 7450</strain>
    </source>
</reference>
<keyword evidence="2" id="KW-0560">Oxidoreductase</keyword>
<dbReference type="Pfam" id="PF07883">
    <property type="entry name" value="Cupin_2"/>
    <property type="match status" value="1"/>
</dbReference>
<dbReference type="PANTHER" id="PTHR36440:SF1">
    <property type="entry name" value="PUTATIVE (AFU_ORTHOLOGUE AFUA_8G07350)-RELATED"/>
    <property type="match status" value="1"/>
</dbReference>
<dbReference type="InterPro" id="IPR053146">
    <property type="entry name" value="QDO-like"/>
</dbReference>
<accession>A0A1X6ZJA6</accession>
<dbReference type="InterPro" id="IPR014710">
    <property type="entry name" value="RmlC-like_jellyroll"/>
</dbReference>
<dbReference type="EMBL" id="FWFX01000008">
    <property type="protein sequence ID" value="SLN53036.1"/>
    <property type="molecule type" value="Genomic_DNA"/>
</dbReference>
<sequence length="158" mass="17277">MSKRYATLGPGEGPNYDWENDHTFVKVSAEDTGGAYTLMEDNLKTSFALGLHRHDSHAETFYFLEGEVDFYVDGDWHRCGPGTTMHVPPKVPHACKVAGGKPAKMLMIFQPAGFDGFLAELGTMDDADFADDAKMAALNGKYDIVPMGPVPPHPDDVK</sequence>
<name>A0A1X6ZJA6_9RHOB</name>
<organism evidence="2 3">
    <name type="scientific">Roseovarius albus</name>
    <dbReference type="NCBI Taxonomy" id="1247867"/>
    <lineage>
        <taxon>Bacteria</taxon>
        <taxon>Pseudomonadati</taxon>
        <taxon>Pseudomonadota</taxon>
        <taxon>Alphaproteobacteria</taxon>
        <taxon>Rhodobacterales</taxon>
        <taxon>Roseobacteraceae</taxon>
        <taxon>Roseovarius</taxon>
    </lineage>
</organism>
<feature type="domain" description="Cupin type-2" evidence="1">
    <location>
        <begin position="50"/>
        <end position="109"/>
    </location>
</feature>
<keyword evidence="2" id="KW-0223">Dioxygenase</keyword>
<proteinExistence type="predicted"/>
<dbReference type="OrthoDB" id="9798709at2"/>